<protein>
    <recommendedName>
        <fullName evidence="2">Ice-binding protein C-terminal domain-containing protein</fullName>
    </recommendedName>
</protein>
<gene>
    <name evidence="3" type="ORF">CDN99_06430</name>
</gene>
<dbReference type="OrthoDB" id="9152498at2"/>
<dbReference type="Proteomes" id="UP000197468">
    <property type="component" value="Unassembled WGS sequence"/>
</dbReference>
<dbReference type="EMBL" id="NIOF01000002">
    <property type="protein sequence ID" value="OWQ91992.1"/>
    <property type="molecule type" value="Genomic_DNA"/>
</dbReference>
<feature type="signal peptide" evidence="1">
    <location>
        <begin position="1"/>
        <end position="28"/>
    </location>
</feature>
<dbReference type="InterPro" id="IPR013424">
    <property type="entry name" value="Ice-binding_C"/>
</dbReference>
<feature type="chain" id="PRO_5013372218" description="Ice-binding protein C-terminal domain-containing protein" evidence="1">
    <location>
        <begin position="29"/>
        <end position="269"/>
    </location>
</feature>
<evidence type="ECO:0000259" key="2">
    <source>
        <dbReference type="Pfam" id="PF07589"/>
    </source>
</evidence>
<evidence type="ECO:0000256" key="1">
    <source>
        <dbReference type="SAM" id="SignalP"/>
    </source>
</evidence>
<reference evidence="3 4" key="1">
    <citation type="journal article" date="2008" name="Int. J. Syst. Evol. Microbiol.">
        <title>Description of Roseateles aquatilis sp. nov. and Roseateles terrae sp. nov., in the class Betaproteobacteria, and emended description of the genus Roseateles.</title>
        <authorList>
            <person name="Gomila M."/>
            <person name="Bowien B."/>
            <person name="Falsen E."/>
            <person name="Moore E.R."/>
            <person name="Lalucat J."/>
        </authorList>
    </citation>
    <scope>NUCLEOTIDE SEQUENCE [LARGE SCALE GENOMIC DNA]</scope>
    <source>
        <strain evidence="3 4">CCUG 48205</strain>
    </source>
</reference>
<dbReference type="NCBIfam" id="TIGR02595">
    <property type="entry name" value="PEP_CTERM"/>
    <property type="match status" value="1"/>
</dbReference>
<proteinExistence type="predicted"/>
<dbReference type="AlphaFoldDB" id="A0A246JHG1"/>
<name>A0A246JHG1_9BURK</name>
<dbReference type="Pfam" id="PF07589">
    <property type="entry name" value="PEP-CTERM"/>
    <property type="match status" value="1"/>
</dbReference>
<evidence type="ECO:0000313" key="4">
    <source>
        <dbReference type="Proteomes" id="UP000197468"/>
    </source>
</evidence>
<dbReference type="RefSeq" id="WP_088383793.1">
    <property type="nucleotide sequence ID" value="NZ_NIOF01000002.1"/>
</dbReference>
<organism evidence="3 4">
    <name type="scientific">Roseateles aquatilis</name>
    <dbReference type="NCBI Taxonomy" id="431061"/>
    <lineage>
        <taxon>Bacteria</taxon>
        <taxon>Pseudomonadati</taxon>
        <taxon>Pseudomonadota</taxon>
        <taxon>Betaproteobacteria</taxon>
        <taxon>Burkholderiales</taxon>
        <taxon>Sphaerotilaceae</taxon>
        <taxon>Roseateles</taxon>
    </lineage>
</organism>
<sequence length="269" mass="27404">MTRPTSPISWIRATLAAALCAVGVAAQASVLILGAPQSAAGLSDIQQKIEATGLIGGTVDVFNVGSGTPTLAMLRAYDSVMVFSDAPYANAVTLGDVLANYVDAGGGVVEAAFSHFSAPLRGLSGRFVSQNYDVFNISTNQPSCGSLGVVSMPGSALMVGVHSFDGGPAGTCNKVTLKANTQLVASWTNNQPLLAYRLDHNAPVIGLNMYPVSGDAVNGLWDVTTDGAVLMANALSFVARVNGVPEPGSLALIAIAALAAGAATRRRRA</sequence>
<feature type="domain" description="Ice-binding protein C-terminal" evidence="2">
    <location>
        <begin position="244"/>
        <end position="267"/>
    </location>
</feature>
<keyword evidence="4" id="KW-1185">Reference proteome</keyword>
<comment type="caution">
    <text evidence="3">The sequence shown here is derived from an EMBL/GenBank/DDBJ whole genome shotgun (WGS) entry which is preliminary data.</text>
</comment>
<evidence type="ECO:0000313" key="3">
    <source>
        <dbReference type="EMBL" id="OWQ91992.1"/>
    </source>
</evidence>
<accession>A0A246JHG1</accession>
<keyword evidence="1" id="KW-0732">Signal</keyword>